<dbReference type="Pfam" id="PF13456">
    <property type="entry name" value="RVT_3"/>
    <property type="match status" value="1"/>
</dbReference>
<dbReference type="InterPro" id="IPR002156">
    <property type="entry name" value="RNaseH_domain"/>
</dbReference>
<keyword evidence="3" id="KW-1185">Reference proteome</keyword>
<dbReference type="PANTHER" id="PTHR47074:SF70">
    <property type="entry name" value="OS07G0513450 PROTEIN"/>
    <property type="match status" value="1"/>
</dbReference>
<proteinExistence type="predicted"/>
<dbReference type="GO" id="GO:0004523">
    <property type="term" value="F:RNA-DNA hybrid ribonuclease activity"/>
    <property type="evidence" value="ECO:0007669"/>
    <property type="project" value="InterPro"/>
</dbReference>
<reference evidence="2 3" key="1">
    <citation type="submission" date="2016-09" db="EMBL/GenBank/DDBJ databases">
        <title>The draft genome of Dichanthelium oligosanthes: A C3 panicoid grass species.</title>
        <authorList>
            <person name="Studer A.J."/>
            <person name="Schnable J.C."/>
            <person name="Brutnell T.P."/>
        </authorList>
    </citation>
    <scope>NUCLEOTIDE SEQUENCE [LARGE SCALE GENOMIC DNA]</scope>
    <source>
        <strain evidence="3">cv. Kellogg 1175</strain>
        <tissue evidence="2">Leaf</tissue>
    </source>
</reference>
<dbReference type="OrthoDB" id="696432at2759"/>
<dbReference type="InterPro" id="IPR052929">
    <property type="entry name" value="RNase_H-like_EbsB-rel"/>
</dbReference>
<dbReference type="InterPro" id="IPR044730">
    <property type="entry name" value="RNase_H-like_dom_plant"/>
</dbReference>
<feature type="domain" description="RNase H type-1" evidence="1">
    <location>
        <begin position="2"/>
        <end position="83"/>
    </location>
</feature>
<comment type="caution">
    <text evidence="2">The sequence shown here is derived from an EMBL/GenBank/DDBJ whole genome shotgun (WGS) entry which is preliminary data.</text>
</comment>
<evidence type="ECO:0000313" key="2">
    <source>
        <dbReference type="EMBL" id="OEL36182.1"/>
    </source>
</evidence>
<dbReference type="EMBL" id="LWDX02009918">
    <property type="protein sequence ID" value="OEL36182.1"/>
    <property type="molecule type" value="Genomic_DNA"/>
</dbReference>
<protein>
    <recommendedName>
        <fullName evidence="1">RNase H type-1 domain-containing protein</fullName>
    </recommendedName>
</protein>
<name>A0A1E5WFL5_9POAL</name>
<evidence type="ECO:0000259" key="1">
    <source>
        <dbReference type="Pfam" id="PF13456"/>
    </source>
</evidence>
<feature type="non-terminal residue" evidence="2">
    <location>
        <position position="1"/>
    </location>
</feature>
<dbReference type="CDD" id="cd06222">
    <property type="entry name" value="RNase_H_like"/>
    <property type="match status" value="1"/>
</dbReference>
<dbReference type="GO" id="GO:0003676">
    <property type="term" value="F:nucleic acid binding"/>
    <property type="evidence" value="ECO:0007669"/>
    <property type="project" value="InterPro"/>
</dbReference>
<dbReference type="AlphaFoldDB" id="A0A1E5WFL5"/>
<sequence>LMDGFHAEMVACLHGIMEAVDQGMSRVILETDSMMAKLALESNSFGLAPTGGIVYEIKSLISSNFSDFMVLYSPRECNRVAHA</sequence>
<accession>A0A1E5WFL5</accession>
<dbReference type="PANTHER" id="PTHR47074">
    <property type="entry name" value="BNAC02G40300D PROTEIN"/>
    <property type="match status" value="1"/>
</dbReference>
<gene>
    <name evidence="2" type="ORF">BAE44_0002799</name>
</gene>
<evidence type="ECO:0000313" key="3">
    <source>
        <dbReference type="Proteomes" id="UP000095767"/>
    </source>
</evidence>
<dbReference type="Proteomes" id="UP000095767">
    <property type="component" value="Unassembled WGS sequence"/>
</dbReference>
<organism evidence="2 3">
    <name type="scientific">Dichanthelium oligosanthes</name>
    <dbReference type="NCBI Taxonomy" id="888268"/>
    <lineage>
        <taxon>Eukaryota</taxon>
        <taxon>Viridiplantae</taxon>
        <taxon>Streptophyta</taxon>
        <taxon>Embryophyta</taxon>
        <taxon>Tracheophyta</taxon>
        <taxon>Spermatophyta</taxon>
        <taxon>Magnoliopsida</taxon>
        <taxon>Liliopsida</taxon>
        <taxon>Poales</taxon>
        <taxon>Poaceae</taxon>
        <taxon>PACMAD clade</taxon>
        <taxon>Panicoideae</taxon>
        <taxon>Panicodae</taxon>
        <taxon>Paniceae</taxon>
        <taxon>Dichantheliinae</taxon>
        <taxon>Dichanthelium</taxon>
    </lineage>
</organism>